<evidence type="ECO:0000313" key="3">
    <source>
        <dbReference type="Proteomes" id="UP000596276"/>
    </source>
</evidence>
<dbReference type="CDD" id="cd00118">
    <property type="entry name" value="LysM"/>
    <property type="match status" value="1"/>
</dbReference>
<dbReference type="Pfam" id="PF01476">
    <property type="entry name" value="LysM"/>
    <property type="match status" value="1"/>
</dbReference>
<dbReference type="PANTHER" id="PTHR38791:SF12">
    <property type="entry name" value="TRANSCRIPTION FACTOR DOMAIN-CONTAINING PROTEIN-RELATED"/>
    <property type="match status" value="1"/>
</dbReference>
<accession>A0A7U2MIN2</accession>
<dbReference type="OMA" id="SEDACEP"/>
<keyword evidence="3" id="KW-1185">Reference proteome</keyword>
<evidence type="ECO:0000259" key="1">
    <source>
        <dbReference type="PROSITE" id="PS51782"/>
    </source>
</evidence>
<dbReference type="PANTHER" id="PTHR38791">
    <property type="entry name" value="ZN(II)2CYS6 TRANSCRIPTION FACTOR (EUROFUNG)-RELATED-RELATED"/>
    <property type="match status" value="1"/>
</dbReference>
<dbReference type="InterPro" id="IPR021858">
    <property type="entry name" value="Fun_TF"/>
</dbReference>
<dbReference type="InterPro" id="IPR053175">
    <property type="entry name" value="DHMBA_Reg_Transcription_Factor"/>
</dbReference>
<evidence type="ECO:0000313" key="2">
    <source>
        <dbReference type="EMBL" id="QRD84391.1"/>
    </source>
</evidence>
<reference evidence="3" key="1">
    <citation type="journal article" date="2021" name="G3 (Bethesda)">
        <title>Chromosome assembled and annotated genome sequence of Aspergillus flavus NRRL 3357.</title>
        <authorList>
            <person name="Skerker J.M."/>
            <person name="Pianalto K.M."/>
            <person name="Mondo S.J."/>
            <person name="Yang K."/>
            <person name="Arkin A.P."/>
            <person name="Keller N.P."/>
            <person name="Grigoriev I.V."/>
            <person name="Louise Glass N.L."/>
        </authorList>
    </citation>
    <scope>NUCLEOTIDE SEQUENCE [LARGE SCALE GENOMIC DNA]</scope>
    <source>
        <strain evidence="3">ATCC 200026 / FGSC A1120 / IAM 13836 / NRRL 3357 / JCM 12722 / SRRC 167</strain>
    </source>
</reference>
<dbReference type="InterPro" id="IPR018392">
    <property type="entry name" value="LysM"/>
</dbReference>
<dbReference type="EMBL" id="CP044621">
    <property type="protein sequence ID" value="QRD84391.1"/>
    <property type="molecule type" value="Genomic_DNA"/>
</dbReference>
<proteinExistence type="predicted"/>
<dbReference type="VEuPathDB" id="FungiDB:AFLA_009179"/>
<gene>
    <name evidence="2" type="ORF">F9C07_8654</name>
</gene>
<dbReference type="Pfam" id="PF11951">
    <property type="entry name" value="Fungal_trans_2"/>
    <property type="match status" value="1"/>
</dbReference>
<organism evidence="2 3">
    <name type="scientific">Aspergillus flavus (strain ATCC 200026 / FGSC A1120 / IAM 13836 / NRRL 3357 / JCM 12722 / SRRC 167)</name>
    <dbReference type="NCBI Taxonomy" id="332952"/>
    <lineage>
        <taxon>Eukaryota</taxon>
        <taxon>Fungi</taxon>
        <taxon>Dikarya</taxon>
        <taxon>Ascomycota</taxon>
        <taxon>Pezizomycotina</taxon>
        <taxon>Eurotiomycetes</taxon>
        <taxon>Eurotiomycetidae</taxon>
        <taxon>Eurotiales</taxon>
        <taxon>Aspergillaceae</taxon>
        <taxon>Aspergillus</taxon>
        <taxon>Aspergillus subgen. Circumdati</taxon>
    </lineage>
</organism>
<dbReference type="VEuPathDB" id="FungiDB:F9C07_8654"/>
<dbReference type="InterPro" id="IPR036779">
    <property type="entry name" value="LysM_dom_sf"/>
</dbReference>
<name>A0A7U2MIN2_ASPFN</name>
<dbReference type="AlphaFoldDB" id="A0A7U2MIN2"/>
<dbReference type="PROSITE" id="PS51782">
    <property type="entry name" value="LYSM"/>
    <property type="match status" value="1"/>
</dbReference>
<dbReference type="SUPFAM" id="SSF54106">
    <property type="entry name" value="LysM domain"/>
    <property type="match status" value="1"/>
</dbReference>
<dbReference type="Gene3D" id="3.10.350.10">
    <property type="entry name" value="LysM domain"/>
    <property type="match status" value="2"/>
</dbReference>
<sequence>MGLYLVNYYLPHKWFSQEGEVPAVMFAASEKSRSPCGGHLAFLPELYREKGSEPCLKHAVLSVAYLALFNSNRSRFLWTQARNNYSTALVALAASLNTPESAARDEVFAASLFLSMFIDLSNERKNSLNAHIPGIHALMQLRGVASLRGKYGRVLLAWAFMRSQIQAIASNDFGYGCLPAPLSTMENPDSVCRAGIVISMISKFCESVKYLKECMQFQALNGYASTTEPSYELLEQAGSIMNHIDSWHARLPRHWKAKLKDATPGGLPGERVSASKDSWTTCFVAIISATHLFFYLQFLEYCECVTPNLEALKALPDENSVYYPLYGIGSRIQDSVNIICLSVSYALGSMNVHGDFEPFHDTKHGIGYNLLWPMSLVANCQFSMTEQARLCRRALDANDTIYSIATTLNRGVCPLARYNHLSDPELLYPGEVLYIPPEACNTNAADTSCLLSLQNSTTNDCIFGGPHTYRTFEGDTLRKIALGKFNITLEALNSSVGRMAGVSSPDETIEPNTFIKLPQCNPSSCGIQPLEYVWGTYQDLAEEYGTTPGQIFALNPTFNHSSTGPGVGGWITLPVNCGLDGETYTVVS</sequence>
<feature type="domain" description="LysM" evidence="1">
    <location>
        <begin position="391"/>
        <end position="435"/>
    </location>
</feature>
<dbReference type="Proteomes" id="UP000596276">
    <property type="component" value="Chromosome 5"/>
</dbReference>
<protein>
    <recommendedName>
        <fullName evidence="1">LysM domain-containing protein</fullName>
    </recommendedName>
</protein>